<protein>
    <submittedName>
        <fullName evidence="8">TROVE domain-containing protein</fullName>
    </submittedName>
</protein>
<dbReference type="EMBL" id="CP095855">
    <property type="protein sequence ID" value="UPK69527.1"/>
    <property type="molecule type" value="Genomic_DNA"/>
</dbReference>
<dbReference type="SUPFAM" id="SSF53300">
    <property type="entry name" value="vWA-like"/>
    <property type="match status" value="1"/>
</dbReference>
<evidence type="ECO:0000313" key="8">
    <source>
        <dbReference type="EMBL" id="UPK69527.1"/>
    </source>
</evidence>
<evidence type="ECO:0000256" key="1">
    <source>
        <dbReference type="ARBA" id="ARBA00004496"/>
    </source>
</evidence>
<reference evidence="8 9" key="1">
    <citation type="submission" date="2022-04" db="EMBL/GenBank/DDBJ databases">
        <title>The arsenic-methylating capacity of Chitinophaga filiformis YT5 during chitin decomposition.</title>
        <authorList>
            <person name="Chen G."/>
            <person name="Liang Y."/>
        </authorList>
    </citation>
    <scope>NUCLEOTIDE SEQUENCE [LARGE SCALE GENOMIC DNA]</scope>
    <source>
        <strain evidence="8 9">YT5</strain>
    </source>
</reference>
<dbReference type="Gene3D" id="3.40.50.410">
    <property type="entry name" value="von Willebrand factor, type A domain"/>
    <property type="match status" value="1"/>
</dbReference>
<gene>
    <name evidence="8" type="ORF">MYF79_31685</name>
</gene>
<dbReference type="InterPro" id="IPR008858">
    <property type="entry name" value="TROVE_dom"/>
</dbReference>
<dbReference type="RefSeq" id="WP_247811814.1">
    <property type="nucleotide sequence ID" value="NZ_CP095855.1"/>
</dbReference>
<name>A0ABY4I123_CHIFI</name>
<accession>A0ABY4I123</accession>
<evidence type="ECO:0000256" key="6">
    <source>
        <dbReference type="ARBA" id="ARBA00023274"/>
    </source>
</evidence>
<comment type="similarity">
    <text evidence="2">Belongs to the Ro 60 kDa family.</text>
</comment>
<keyword evidence="3" id="KW-0963">Cytoplasm</keyword>
<dbReference type="PANTHER" id="PTHR14202">
    <property type="entry name" value="60 KDA RIBONUCLEOPROTEIN SSA/RO"/>
    <property type="match status" value="1"/>
</dbReference>
<dbReference type="PANTHER" id="PTHR14202:SF0">
    <property type="entry name" value="RNA-BINDING PROTEIN RO60"/>
    <property type="match status" value="1"/>
</dbReference>
<keyword evidence="6" id="KW-0687">Ribonucleoprotein</keyword>
<keyword evidence="9" id="KW-1185">Reference proteome</keyword>
<dbReference type="Proteomes" id="UP000830198">
    <property type="component" value="Chromosome"/>
</dbReference>
<comment type="subcellular location">
    <subcellularLocation>
        <location evidence="1">Cytoplasm</location>
    </subcellularLocation>
</comment>
<evidence type="ECO:0000256" key="5">
    <source>
        <dbReference type="ARBA" id="ARBA00022884"/>
    </source>
</evidence>
<sequence>MRFNFFKTTTPVTNYAGAKAYKLTPDMELYSAVVTASLQDQFYEKTTDKLERLRSLIAQNDPGFVARLAVYTREKMYLRSIPLVLAVELARTHKGDNLVSRMTTRIVQRADEITELLAYYTLANNRKEVKQLNSLSKQLQKGLAVSFNKFDEYQFAKYNRKAAVTLKDALFIVHPKAKDEAQQLLFNKIVKDDLQTPYTWETELSAAGQVAYGSEKKKAQAFKKVWEELIDSGQLGYMATLRNLRNMLDYDVSTAHLQKVCAMLSDREAVLKSKQLPFRYLSAYRELKHINHGMIVSIKRALEKALQVSVQHLKGFDANTRVVIACDISGSMQQAISPKSKVMLYDIGLLLGMLLQHKCEYVIAGMFGDRWKQVSMSPDNILGNVDEFYRREGEVGYSTNGYLVLEDLIKRNYVADKIMLFTDGQLWDSKTNNAATANTMSAKWAEYKKIAPNAKLYLFDLAGHKSVPLDVRQNDVFLVAGWSDKIFEIMDAIEKGSDAITEIAGLAL</sequence>
<dbReference type="Pfam" id="PF05731">
    <property type="entry name" value="TROVE"/>
    <property type="match status" value="2"/>
</dbReference>
<proteinExistence type="inferred from homology"/>
<feature type="domain" description="TROVE" evidence="7">
    <location>
        <begin position="12"/>
        <end position="318"/>
    </location>
</feature>
<keyword evidence="5" id="KW-0694">RNA-binding</keyword>
<keyword evidence="4" id="KW-0479">Metal-binding</keyword>
<dbReference type="SUPFAM" id="SSF140864">
    <property type="entry name" value="TROVE domain-like"/>
    <property type="match status" value="1"/>
</dbReference>
<evidence type="ECO:0000256" key="3">
    <source>
        <dbReference type="ARBA" id="ARBA00022490"/>
    </source>
</evidence>
<dbReference type="PROSITE" id="PS50988">
    <property type="entry name" value="TROVE"/>
    <property type="match status" value="1"/>
</dbReference>
<dbReference type="InterPro" id="IPR036465">
    <property type="entry name" value="vWFA_dom_sf"/>
</dbReference>
<dbReference type="InterPro" id="IPR037214">
    <property type="entry name" value="TROVE_dom_sf"/>
</dbReference>
<evidence type="ECO:0000313" key="9">
    <source>
        <dbReference type="Proteomes" id="UP000830198"/>
    </source>
</evidence>
<dbReference type="InterPro" id="IPR040322">
    <property type="entry name" value="TROVE2"/>
</dbReference>
<evidence type="ECO:0000259" key="7">
    <source>
        <dbReference type="PROSITE" id="PS50988"/>
    </source>
</evidence>
<organism evidence="8 9">
    <name type="scientific">Chitinophaga filiformis</name>
    <name type="common">Myxococcus filiformis</name>
    <name type="synonym">Flexibacter filiformis</name>
    <dbReference type="NCBI Taxonomy" id="104663"/>
    <lineage>
        <taxon>Bacteria</taxon>
        <taxon>Pseudomonadati</taxon>
        <taxon>Bacteroidota</taxon>
        <taxon>Chitinophagia</taxon>
        <taxon>Chitinophagales</taxon>
        <taxon>Chitinophagaceae</taxon>
        <taxon>Chitinophaga</taxon>
    </lineage>
</organism>
<evidence type="ECO:0000256" key="2">
    <source>
        <dbReference type="ARBA" id="ARBA00007814"/>
    </source>
</evidence>
<evidence type="ECO:0000256" key="4">
    <source>
        <dbReference type="ARBA" id="ARBA00022723"/>
    </source>
</evidence>